<reference evidence="2" key="1">
    <citation type="journal article" date="2017" name="Parasit. Vectors">
        <title>Sialotranscriptomics of Rhipicephalus zambeziensis reveals intricate expression profiles of secretory proteins and suggests tight temporal transcriptional regulation during blood-feeding.</title>
        <authorList>
            <person name="de Castro M.H."/>
            <person name="de Klerk D."/>
            <person name="Pienaar R."/>
            <person name="Rees D.J.G."/>
            <person name="Mans B.J."/>
        </authorList>
    </citation>
    <scope>NUCLEOTIDE SEQUENCE</scope>
    <source>
        <tissue evidence="2">Salivary glands</tissue>
    </source>
</reference>
<evidence type="ECO:0008006" key="3">
    <source>
        <dbReference type="Google" id="ProtNLM"/>
    </source>
</evidence>
<keyword evidence="1" id="KW-0732">Signal</keyword>
<evidence type="ECO:0000256" key="1">
    <source>
        <dbReference type="SAM" id="SignalP"/>
    </source>
</evidence>
<protein>
    <recommendedName>
        <fullName evidence="3">8 kDa Amblyomma family member</fullName>
    </recommendedName>
</protein>
<name>A0A224Y7Q8_9ACAR</name>
<evidence type="ECO:0000313" key="2">
    <source>
        <dbReference type="EMBL" id="MAA13617.1"/>
    </source>
</evidence>
<dbReference type="AlphaFoldDB" id="A0A224Y7Q8"/>
<feature type="chain" id="PRO_5012872350" description="8 kDa Amblyomma family member" evidence="1">
    <location>
        <begin position="26"/>
        <end position="79"/>
    </location>
</feature>
<sequence>MAFYRTIALASFAVILVLMTERSNTQNHGGIHRTGESCNQTCRVNDDDSTTACPPQCICQATRGWGALPQYGQGQCVKA</sequence>
<proteinExistence type="predicted"/>
<dbReference type="EMBL" id="GFPF01002471">
    <property type="protein sequence ID" value="MAA13617.1"/>
    <property type="molecule type" value="Transcribed_RNA"/>
</dbReference>
<accession>A0A224Y7Q8</accession>
<feature type="signal peptide" evidence="1">
    <location>
        <begin position="1"/>
        <end position="25"/>
    </location>
</feature>
<organism evidence="2">
    <name type="scientific">Rhipicephalus zambeziensis</name>
    <dbReference type="NCBI Taxonomy" id="60191"/>
    <lineage>
        <taxon>Eukaryota</taxon>
        <taxon>Metazoa</taxon>
        <taxon>Ecdysozoa</taxon>
        <taxon>Arthropoda</taxon>
        <taxon>Chelicerata</taxon>
        <taxon>Arachnida</taxon>
        <taxon>Acari</taxon>
        <taxon>Parasitiformes</taxon>
        <taxon>Ixodida</taxon>
        <taxon>Ixodoidea</taxon>
        <taxon>Ixodidae</taxon>
        <taxon>Rhipicephalinae</taxon>
        <taxon>Rhipicephalus</taxon>
        <taxon>Rhipicephalus</taxon>
    </lineage>
</organism>